<dbReference type="Gene3D" id="3.20.20.190">
    <property type="entry name" value="Phosphatidylinositol (PI) phosphodiesterase"/>
    <property type="match status" value="1"/>
</dbReference>
<dbReference type="SUPFAM" id="SSF51695">
    <property type="entry name" value="PLC-like phosphodiesterases"/>
    <property type="match status" value="1"/>
</dbReference>
<dbReference type="SMART" id="SM00148">
    <property type="entry name" value="PLCXc"/>
    <property type="match status" value="1"/>
</dbReference>
<dbReference type="CTD" id="55344"/>
<gene>
    <name evidence="3" type="primary">PLCXD1</name>
</gene>
<dbReference type="RefSeq" id="XP_025713301.1">
    <property type="nucleotide sequence ID" value="XM_025857516.1"/>
</dbReference>
<dbReference type="InterPro" id="IPR042158">
    <property type="entry name" value="PLCXD1/2/3"/>
</dbReference>
<dbReference type="Pfam" id="PF26146">
    <property type="entry name" value="PI-PLC_X"/>
    <property type="match status" value="1"/>
</dbReference>
<proteinExistence type="predicted"/>
<dbReference type="InterPro" id="IPR000909">
    <property type="entry name" value="PLipase_C_PInositol-sp_X_dom"/>
</dbReference>
<dbReference type="PANTHER" id="PTHR13593">
    <property type="match status" value="1"/>
</dbReference>
<dbReference type="InterPro" id="IPR017946">
    <property type="entry name" value="PLC-like_Pdiesterase_TIM-brl"/>
</dbReference>
<evidence type="ECO:0000313" key="2">
    <source>
        <dbReference type="Proteomes" id="UP000286641"/>
    </source>
</evidence>
<sequence>MGGQVSTCGSFQSLPCTTNTDWMSALCPLLWDVPLHHLSIPGSHDTMTYCLNKKSPISQTQSWLLQLLGKVLPCVTRPVVLRWSTTQVLDVTKQLDAGVRYLDLRIAHMLVGTEKNLHFVHMVYTTALVEDTLTEISEWLENHPREVVILACRNFEGMTEDLHEYLVACIRNIFGDMLCPRGELPTLNQLWSRGQQVILSYEEESVVSRHGELWPGIPYWWADQVKAQELIQYLERMKSCGRPGGLFVAGINLTENLAYVLGHPSQSLRKMTLPNLPYLSAWVREQCPGPGARCTNIIAGDFIGADTFVGDVIRLNEKLLRCSHVPSAAHVECGREEWGGIGVERSEPGEEVWGDVCAPGPAPATGPTGTVLQDFTPAPAIEKARQFCEGPHTPQSTEPARTVLGDLAPPSAQPARRGLRDLVPPVHSAGPEGAGGPHTIPVHCVGPTAQGTSYQLHTQPSGPLWEEWSRLAVSADHPGFVLHQ</sequence>
<dbReference type="PANTHER" id="PTHR13593:SF24">
    <property type="entry name" value="PI-PLC X DOMAIN-CONTAINING PROTEIN 1"/>
    <property type="match status" value="1"/>
</dbReference>
<dbReference type="InParanoid" id="A0A3Q7PBT0"/>
<reference evidence="3" key="2">
    <citation type="submission" date="2025-08" db="UniProtKB">
        <authorList>
            <consortium name="RefSeq"/>
        </authorList>
    </citation>
    <scope>IDENTIFICATION</scope>
    <source>
        <tissue evidence="3">Blood</tissue>
    </source>
</reference>
<dbReference type="GO" id="GO:0006629">
    <property type="term" value="P:lipid metabolic process"/>
    <property type="evidence" value="ECO:0007669"/>
    <property type="project" value="InterPro"/>
</dbReference>
<dbReference type="InterPro" id="IPR051057">
    <property type="entry name" value="PI-PLC_domain"/>
</dbReference>
<reference key="1">
    <citation type="submission" date="2019-01" db="UniProtKB">
        <authorList>
            <consortium name="RefSeq"/>
        </authorList>
    </citation>
    <scope>IDENTIFICATION</scope>
</reference>
<feature type="domain" description="Phosphatidylinositol-specific phospholipase C X" evidence="1">
    <location>
        <begin position="32"/>
        <end position="202"/>
    </location>
</feature>
<dbReference type="GO" id="GO:0008081">
    <property type="term" value="F:phosphoric diester hydrolase activity"/>
    <property type="evidence" value="ECO:0007669"/>
    <property type="project" value="InterPro"/>
</dbReference>
<name>A0A3Q7PBT0_CALUR</name>
<dbReference type="Proteomes" id="UP000286641">
    <property type="component" value="Unplaced"/>
</dbReference>
<dbReference type="PROSITE" id="PS50007">
    <property type="entry name" value="PIPLC_X_DOMAIN"/>
    <property type="match status" value="1"/>
</dbReference>
<accession>A0A3Q7PBT0</accession>
<evidence type="ECO:0000313" key="3">
    <source>
        <dbReference type="RefSeq" id="XP_025713301.1"/>
    </source>
</evidence>
<evidence type="ECO:0000259" key="1">
    <source>
        <dbReference type="SMART" id="SM00148"/>
    </source>
</evidence>
<protein>
    <submittedName>
        <fullName evidence="3">PI-PLC X domain-containing protein 1</fullName>
    </submittedName>
</protein>
<dbReference type="AlphaFoldDB" id="A0A3Q7PBT0"/>
<keyword evidence="2" id="KW-1185">Reference proteome</keyword>
<organism evidence="2 3">
    <name type="scientific">Callorhinus ursinus</name>
    <name type="common">Northern fur seal</name>
    <dbReference type="NCBI Taxonomy" id="34884"/>
    <lineage>
        <taxon>Eukaryota</taxon>
        <taxon>Metazoa</taxon>
        <taxon>Chordata</taxon>
        <taxon>Craniata</taxon>
        <taxon>Vertebrata</taxon>
        <taxon>Euteleostomi</taxon>
        <taxon>Mammalia</taxon>
        <taxon>Eutheria</taxon>
        <taxon>Laurasiatheria</taxon>
        <taxon>Carnivora</taxon>
        <taxon>Caniformia</taxon>
        <taxon>Pinnipedia</taxon>
        <taxon>Otariidae</taxon>
        <taxon>Callorhinus</taxon>
    </lineage>
</organism>
<dbReference type="CDD" id="cd08616">
    <property type="entry name" value="PI-PLCXD1c"/>
    <property type="match status" value="1"/>
</dbReference>